<dbReference type="KEGG" id="camu:CA2015_4339"/>
<accession>A0A0H4PHM9</accession>
<dbReference type="Proteomes" id="UP000036520">
    <property type="component" value="Chromosome"/>
</dbReference>
<dbReference type="PATRIC" id="fig|320787.5.peg.4755"/>
<evidence type="ECO:0000313" key="1">
    <source>
        <dbReference type="EMBL" id="AKP53684.1"/>
    </source>
</evidence>
<dbReference type="SUPFAM" id="SSF56281">
    <property type="entry name" value="Metallo-hydrolase/oxidoreductase"/>
    <property type="match status" value="1"/>
</dbReference>
<dbReference type="PANTHER" id="PTHR43546">
    <property type="entry name" value="UPF0173 METAL-DEPENDENT HYDROLASE MJ1163-RELATED"/>
    <property type="match status" value="1"/>
</dbReference>
<dbReference type="AlphaFoldDB" id="A0A0H4PHM9"/>
<evidence type="ECO:0000313" key="2">
    <source>
        <dbReference type="Proteomes" id="UP000036520"/>
    </source>
</evidence>
<dbReference type="InterPro" id="IPR036866">
    <property type="entry name" value="RibonucZ/Hydroxyglut_hydro"/>
</dbReference>
<dbReference type="STRING" id="320787.CA2015_4339"/>
<dbReference type="NCBIfam" id="NF001911">
    <property type="entry name" value="PRK00685.1"/>
    <property type="match status" value="1"/>
</dbReference>
<proteinExistence type="predicted"/>
<gene>
    <name evidence="1" type="ORF">CA2015_4339</name>
</gene>
<dbReference type="PANTHER" id="PTHR43546:SF3">
    <property type="entry name" value="UPF0173 METAL-DEPENDENT HYDROLASE MJ1163"/>
    <property type="match status" value="1"/>
</dbReference>
<dbReference type="InterPro" id="IPR050114">
    <property type="entry name" value="UPF0173_UPF0282_UlaG_hydrolase"/>
</dbReference>
<organism evidence="1 2">
    <name type="scientific">Cyclobacterium amurskyense</name>
    <dbReference type="NCBI Taxonomy" id="320787"/>
    <lineage>
        <taxon>Bacteria</taxon>
        <taxon>Pseudomonadati</taxon>
        <taxon>Bacteroidota</taxon>
        <taxon>Cytophagia</taxon>
        <taxon>Cytophagales</taxon>
        <taxon>Cyclobacteriaceae</taxon>
        <taxon>Cyclobacterium</taxon>
    </lineage>
</organism>
<protein>
    <submittedName>
        <fullName evidence="1">Uncharacterized protein</fullName>
    </submittedName>
</protein>
<dbReference type="RefSeq" id="WP_205749785.1">
    <property type="nucleotide sequence ID" value="NZ_CP012040.1"/>
</dbReference>
<keyword evidence="2" id="KW-1185">Reference proteome</keyword>
<sequence length="227" mass="24962">MIELKYFGHSTFLVDLGDKTILFDPFISPNPLASDIEIDKITTDFVLVSHGHEYHVFDVERIVNNNEATLVSNFEIVTWFKNRGIKKVFGMNHGGAKDFDFGTVKYVNAVYSSSLPDGSYGGNPGGFVVASDQGTFYYAGDTTLSYDMKLIGESFDIDFAILPIGDNFTIGITDALKAAEFVGTDKIIGMHYDTFEPIEINKEAAKTEAVGRGKELILLNIGESISL</sequence>
<dbReference type="Pfam" id="PF13483">
    <property type="entry name" value="Lactamase_B_3"/>
    <property type="match status" value="1"/>
</dbReference>
<reference evidence="1 2" key="1">
    <citation type="submission" date="2015-07" db="EMBL/GenBank/DDBJ databases">
        <authorList>
            <person name="Kim K.M."/>
        </authorList>
    </citation>
    <scope>NUCLEOTIDE SEQUENCE [LARGE SCALE GENOMIC DNA]</scope>
    <source>
        <strain evidence="1 2">KCTC 12363</strain>
    </source>
</reference>
<name>A0A0H4PHM9_9BACT</name>
<dbReference type="Gene3D" id="3.60.15.10">
    <property type="entry name" value="Ribonuclease Z/Hydroxyacylglutathione hydrolase-like"/>
    <property type="match status" value="1"/>
</dbReference>
<dbReference type="EMBL" id="CP012040">
    <property type="protein sequence ID" value="AKP53684.1"/>
    <property type="molecule type" value="Genomic_DNA"/>
</dbReference>